<accession>A0A1R3IM56</accession>
<evidence type="ECO:0000256" key="1">
    <source>
        <dbReference type="SAM" id="MobiDB-lite"/>
    </source>
</evidence>
<proteinExistence type="predicted"/>
<dbReference type="AlphaFoldDB" id="A0A1R3IM56"/>
<feature type="compositionally biased region" description="Low complexity" evidence="1">
    <location>
        <begin position="10"/>
        <end position="20"/>
    </location>
</feature>
<dbReference type="EMBL" id="AWUE01017957">
    <property type="protein sequence ID" value="OMO83668.1"/>
    <property type="molecule type" value="Genomic_DNA"/>
</dbReference>
<feature type="region of interest" description="Disordered" evidence="1">
    <location>
        <begin position="1"/>
        <end position="20"/>
    </location>
</feature>
<keyword evidence="3" id="KW-1185">Reference proteome</keyword>
<sequence>MSLSLNTKWRGSIRSSSGTRSRTTGRCIAVASKDVAFFRSETKGSKHGRPAITSDNLNGTATIRPNISLAIDEEQNNLICA</sequence>
<evidence type="ECO:0000313" key="2">
    <source>
        <dbReference type="EMBL" id="OMO83668.1"/>
    </source>
</evidence>
<organism evidence="2 3">
    <name type="scientific">Corchorus olitorius</name>
    <dbReference type="NCBI Taxonomy" id="93759"/>
    <lineage>
        <taxon>Eukaryota</taxon>
        <taxon>Viridiplantae</taxon>
        <taxon>Streptophyta</taxon>
        <taxon>Embryophyta</taxon>
        <taxon>Tracheophyta</taxon>
        <taxon>Spermatophyta</taxon>
        <taxon>Magnoliopsida</taxon>
        <taxon>eudicotyledons</taxon>
        <taxon>Gunneridae</taxon>
        <taxon>Pentapetalae</taxon>
        <taxon>rosids</taxon>
        <taxon>malvids</taxon>
        <taxon>Malvales</taxon>
        <taxon>Malvaceae</taxon>
        <taxon>Grewioideae</taxon>
        <taxon>Apeibeae</taxon>
        <taxon>Corchorus</taxon>
    </lineage>
</organism>
<protein>
    <submittedName>
        <fullName evidence="2">Uncharacterized protein</fullName>
    </submittedName>
</protein>
<dbReference type="Proteomes" id="UP000187203">
    <property type="component" value="Unassembled WGS sequence"/>
</dbReference>
<comment type="caution">
    <text evidence="2">The sequence shown here is derived from an EMBL/GenBank/DDBJ whole genome shotgun (WGS) entry which is preliminary data.</text>
</comment>
<evidence type="ECO:0000313" key="3">
    <source>
        <dbReference type="Proteomes" id="UP000187203"/>
    </source>
</evidence>
<name>A0A1R3IM56_9ROSI</name>
<reference evidence="3" key="1">
    <citation type="submission" date="2013-09" db="EMBL/GenBank/DDBJ databases">
        <title>Corchorus olitorius genome sequencing.</title>
        <authorList>
            <person name="Alam M."/>
            <person name="Haque M.S."/>
            <person name="Islam M.S."/>
            <person name="Emdad E.M."/>
            <person name="Islam M.M."/>
            <person name="Ahmed B."/>
            <person name="Halim A."/>
            <person name="Hossen Q.M.M."/>
            <person name="Hossain M.Z."/>
            <person name="Ahmed R."/>
            <person name="Khan M.M."/>
            <person name="Islam R."/>
            <person name="Rashid M.M."/>
            <person name="Khan S.A."/>
            <person name="Rahman M.S."/>
            <person name="Alam M."/>
            <person name="Yahiya A.S."/>
            <person name="Khan M.S."/>
            <person name="Azam M.S."/>
            <person name="Haque T."/>
            <person name="Lashkar M.Z.H."/>
            <person name="Akhand A.I."/>
            <person name="Morshed G."/>
            <person name="Roy S."/>
            <person name="Uddin K.S."/>
            <person name="Rabeya T."/>
            <person name="Hossain A.S."/>
            <person name="Chowdhury A."/>
            <person name="Snigdha A.R."/>
            <person name="Mortoza M.S."/>
            <person name="Matin S.A."/>
            <person name="Hoque S.M.E."/>
            <person name="Islam M.K."/>
            <person name="Roy D.K."/>
            <person name="Haider R."/>
            <person name="Moosa M.M."/>
            <person name="Elias S.M."/>
            <person name="Hasan A.M."/>
            <person name="Jahan S."/>
            <person name="Shafiuddin M."/>
            <person name="Mahmood N."/>
            <person name="Shommy N.S."/>
        </authorList>
    </citation>
    <scope>NUCLEOTIDE SEQUENCE [LARGE SCALE GENOMIC DNA]</scope>
    <source>
        <strain evidence="3">cv. O-4</strain>
    </source>
</reference>
<gene>
    <name evidence="2" type="ORF">COLO4_22381</name>
</gene>